<evidence type="ECO:0000256" key="1">
    <source>
        <dbReference type="ARBA" id="ARBA00004141"/>
    </source>
</evidence>
<feature type="transmembrane region" description="Helical" evidence="8">
    <location>
        <begin position="200"/>
        <end position="222"/>
    </location>
</feature>
<feature type="region of interest" description="Disordered" evidence="7">
    <location>
        <begin position="1"/>
        <end position="34"/>
    </location>
</feature>
<name>A0A6G1I1V6_9PEZI</name>
<dbReference type="EMBL" id="ML996691">
    <property type="protein sequence ID" value="KAF2402278.1"/>
    <property type="molecule type" value="Genomic_DNA"/>
</dbReference>
<keyword evidence="2" id="KW-0813">Transport</keyword>
<dbReference type="InterPro" id="IPR050524">
    <property type="entry name" value="APC_YAT"/>
</dbReference>
<dbReference type="Pfam" id="PF00324">
    <property type="entry name" value="AA_permease"/>
    <property type="match status" value="1"/>
</dbReference>
<evidence type="ECO:0000256" key="8">
    <source>
        <dbReference type="SAM" id="Phobius"/>
    </source>
</evidence>
<dbReference type="PANTHER" id="PTHR43341">
    <property type="entry name" value="AMINO ACID PERMEASE"/>
    <property type="match status" value="1"/>
</dbReference>
<feature type="transmembrane region" description="Helical" evidence="8">
    <location>
        <begin position="454"/>
        <end position="475"/>
    </location>
</feature>
<reference evidence="10" key="1">
    <citation type="journal article" date="2020" name="Stud. Mycol.">
        <title>101 Dothideomycetes genomes: a test case for predicting lifestyles and emergence of pathogens.</title>
        <authorList>
            <person name="Haridas S."/>
            <person name="Albert R."/>
            <person name="Binder M."/>
            <person name="Bloem J."/>
            <person name="Labutti K."/>
            <person name="Salamov A."/>
            <person name="Andreopoulos B."/>
            <person name="Baker S."/>
            <person name="Barry K."/>
            <person name="Bills G."/>
            <person name="Bluhm B."/>
            <person name="Cannon C."/>
            <person name="Castanera R."/>
            <person name="Culley D."/>
            <person name="Daum C."/>
            <person name="Ezra D."/>
            <person name="Gonzalez J."/>
            <person name="Henrissat B."/>
            <person name="Kuo A."/>
            <person name="Liang C."/>
            <person name="Lipzen A."/>
            <person name="Lutzoni F."/>
            <person name="Magnuson J."/>
            <person name="Mondo S."/>
            <person name="Nolan M."/>
            <person name="Ohm R."/>
            <person name="Pangilinan J."/>
            <person name="Park H.-J."/>
            <person name="Ramirez L."/>
            <person name="Alfaro M."/>
            <person name="Sun H."/>
            <person name="Tritt A."/>
            <person name="Yoshinaga Y."/>
            <person name="Zwiers L.-H."/>
            <person name="Turgeon B."/>
            <person name="Goodwin S."/>
            <person name="Spatafora J."/>
            <person name="Crous P."/>
            <person name="Grigoriev I."/>
        </authorList>
    </citation>
    <scope>NUCLEOTIDE SEQUENCE</scope>
    <source>
        <strain evidence="10">CBS 262.69</strain>
    </source>
</reference>
<evidence type="ECO:0000259" key="9">
    <source>
        <dbReference type="Pfam" id="PF00324"/>
    </source>
</evidence>
<evidence type="ECO:0000256" key="6">
    <source>
        <dbReference type="ARBA" id="ARBA00023136"/>
    </source>
</evidence>
<dbReference type="Proteomes" id="UP000799640">
    <property type="component" value="Unassembled WGS sequence"/>
</dbReference>
<accession>A0A6G1I1V6</accession>
<dbReference type="Gene3D" id="1.20.1740.10">
    <property type="entry name" value="Amino acid/polyamine transporter I"/>
    <property type="match status" value="1"/>
</dbReference>
<feature type="transmembrane region" description="Helical" evidence="8">
    <location>
        <begin position="123"/>
        <end position="147"/>
    </location>
</feature>
<feature type="transmembrane region" description="Helical" evidence="8">
    <location>
        <begin position="542"/>
        <end position="561"/>
    </location>
</feature>
<feature type="transmembrane region" description="Helical" evidence="8">
    <location>
        <begin position="511"/>
        <end position="530"/>
    </location>
</feature>
<feature type="transmembrane region" description="Helical" evidence="8">
    <location>
        <begin position="78"/>
        <end position="102"/>
    </location>
</feature>
<dbReference type="InterPro" id="IPR004841">
    <property type="entry name" value="AA-permease/SLC12A_dom"/>
</dbReference>
<protein>
    <recommendedName>
        <fullName evidence="9">Amino acid permease/ SLC12A domain-containing protein</fullName>
    </recommendedName>
</protein>
<evidence type="ECO:0000256" key="3">
    <source>
        <dbReference type="ARBA" id="ARBA00022692"/>
    </source>
</evidence>
<dbReference type="PANTHER" id="PTHR43341:SF35">
    <property type="entry name" value="ACID TRANSPORTER, PUTATIVE-RELATED"/>
    <property type="match status" value="1"/>
</dbReference>
<gene>
    <name evidence="10" type="ORF">EJ06DRAFT_490556</name>
</gene>
<keyword evidence="3 8" id="KW-0812">Transmembrane</keyword>
<evidence type="ECO:0000256" key="2">
    <source>
        <dbReference type="ARBA" id="ARBA00022448"/>
    </source>
</evidence>
<dbReference type="OrthoDB" id="3900342at2759"/>
<feature type="transmembrane region" description="Helical" evidence="8">
    <location>
        <begin position="270"/>
        <end position="291"/>
    </location>
</feature>
<comment type="subcellular location">
    <subcellularLocation>
        <location evidence="1">Membrane</location>
        <topology evidence="1">Multi-pass membrane protein</topology>
    </subcellularLocation>
</comment>
<evidence type="ECO:0000313" key="11">
    <source>
        <dbReference type="Proteomes" id="UP000799640"/>
    </source>
</evidence>
<sequence length="631" mass="69871">MSKVPTVRRNSGSSDRPESLRPESIMTTGSDDATHETNLREELKERHVNMLAFSTVLGLGLFFGGGKIIVLAGPGLAVIAYILIGTVLWTTMATVGEMTALFPVRGPLFEFPRRFLDESIGFACAWLMWFSYVIALASQLQAIASVFQFQVAKEYLDEVGWPHGPVGWSTHATSSAVWVGIFLIIMGAVNLLPVRWYGRFEYVCGCLKIMFLVGLIMFNTILNAQKRFHTSRFWTYDSPYSFASKNYTVRDGVNKSSDPLVYEGSLGTFAGTWSGMTLIFFSMMGFEVIAISAAENKDLKNSETIKVASRKISLRVMLLYTLAIFTVGLNVPADDPNLLRAARSGLSGGQGSVFILSAIRNHLRFWPGFFNGFFAFSSTSTGINNIYCASRSLHALASTHDAWPRWTPVQAVRARLERTYHGVPYGAVFVSWVFGFLAFTAVSSKAADNLDKMATNSTISMLIVYAVNNASYLVFYRAINAAAGRSDDPEARKGGFKRGAPEYPYKSSGQWMRATYGLVATSILALFNGWKTFVPPFDTKTFVADYISLVLFFALSTMYFLGRNGLNPANWQRNATKLHGLAPTMVISGANRPLCGFCDTKHRRGQLRLPDRGLTVRNSKAVVEWLGVWIK</sequence>
<evidence type="ECO:0000313" key="10">
    <source>
        <dbReference type="EMBL" id="KAF2402278.1"/>
    </source>
</evidence>
<evidence type="ECO:0000256" key="7">
    <source>
        <dbReference type="SAM" id="MobiDB-lite"/>
    </source>
</evidence>
<feature type="transmembrane region" description="Helical" evidence="8">
    <location>
        <begin position="312"/>
        <end position="329"/>
    </location>
</feature>
<dbReference type="PROSITE" id="PS00218">
    <property type="entry name" value="AMINO_ACID_PERMEASE_1"/>
    <property type="match status" value="1"/>
</dbReference>
<feature type="domain" description="Amino acid permease/ SLC12A" evidence="9">
    <location>
        <begin position="47"/>
        <end position="559"/>
    </location>
</feature>
<organism evidence="10 11">
    <name type="scientific">Trichodelitschia bisporula</name>
    <dbReference type="NCBI Taxonomy" id="703511"/>
    <lineage>
        <taxon>Eukaryota</taxon>
        <taxon>Fungi</taxon>
        <taxon>Dikarya</taxon>
        <taxon>Ascomycota</taxon>
        <taxon>Pezizomycotina</taxon>
        <taxon>Dothideomycetes</taxon>
        <taxon>Dothideomycetes incertae sedis</taxon>
        <taxon>Phaeotrichales</taxon>
        <taxon>Phaeotrichaceae</taxon>
        <taxon>Trichodelitschia</taxon>
    </lineage>
</organism>
<feature type="transmembrane region" description="Helical" evidence="8">
    <location>
        <begin position="175"/>
        <end position="193"/>
    </location>
</feature>
<dbReference type="GO" id="GO:0016020">
    <property type="term" value="C:membrane"/>
    <property type="evidence" value="ECO:0007669"/>
    <property type="project" value="UniProtKB-SubCell"/>
</dbReference>
<keyword evidence="5 8" id="KW-1133">Transmembrane helix</keyword>
<evidence type="ECO:0000256" key="5">
    <source>
        <dbReference type="ARBA" id="ARBA00022989"/>
    </source>
</evidence>
<dbReference type="InterPro" id="IPR004840">
    <property type="entry name" value="Amino_acid_permease_CS"/>
</dbReference>
<keyword evidence="6 8" id="KW-0472">Membrane</keyword>
<dbReference type="AlphaFoldDB" id="A0A6G1I1V6"/>
<dbReference type="GO" id="GO:0015171">
    <property type="term" value="F:amino acid transmembrane transporter activity"/>
    <property type="evidence" value="ECO:0007669"/>
    <property type="project" value="TreeGrafter"/>
</dbReference>
<proteinExistence type="predicted"/>
<keyword evidence="4" id="KW-0029">Amino-acid transport</keyword>
<feature type="transmembrane region" description="Helical" evidence="8">
    <location>
        <begin position="50"/>
        <end position="72"/>
    </location>
</feature>
<keyword evidence="11" id="KW-1185">Reference proteome</keyword>
<feature type="transmembrane region" description="Helical" evidence="8">
    <location>
        <begin position="423"/>
        <end position="442"/>
    </location>
</feature>
<evidence type="ECO:0000256" key="4">
    <source>
        <dbReference type="ARBA" id="ARBA00022970"/>
    </source>
</evidence>